<feature type="region of interest" description="Disordered" evidence="1">
    <location>
        <begin position="212"/>
        <end position="281"/>
    </location>
</feature>
<dbReference type="OrthoDB" id="8959929at2759"/>
<keyword evidence="4" id="KW-1185">Reference proteome</keyword>
<reference evidence="3" key="1">
    <citation type="thesis" date="2021" institute="BYU ScholarsArchive" country="Provo, UT, USA">
        <title>Applications of and Algorithms for Genome Assembly and Genomic Analyses with an Emphasis on Marine Teleosts.</title>
        <authorList>
            <person name="Pickett B.D."/>
        </authorList>
    </citation>
    <scope>NUCLEOTIDE SEQUENCE</scope>
    <source>
        <strain evidence="3">HI-2016</strain>
    </source>
</reference>
<feature type="transmembrane region" description="Helical" evidence="2">
    <location>
        <begin position="132"/>
        <end position="152"/>
    </location>
</feature>
<accession>A0A8T2MMV9</accession>
<comment type="caution">
    <text evidence="3">The sequence shown here is derived from an EMBL/GenBank/DDBJ whole genome shotgun (WGS) entry which is preliminary data.</text>
</comment>
<evidence type="ECO:0008006" key="5">
    <source>
        <dbReference type="Google" id="ProtNLM"/>
    </source>
</evidence>
<evidence type="ECO:0000256" key="2">
    <source>
        <dbReference type="SAM" id="Phobius"/>
    </source>
</evidence>
<dbReference type="EMBL" id="JAFBMS010000940">
    <property type="protein sequence ID" value="KAG9329759.1"/>
    <property type="molecule type" value="Genomic_DNA"/>
</dbReference>
<protein>
    <recommendedName>
        <fullName evidence="5">Transmembrane protein</fullName>
    </recommendedName>
</protein>
<keyword evidence="2" id="KW-0812">Transmembrane</keyword>
<keyword evidence="2" id="KW-1133">Transmembrane helix</keyword>
<dbReference type="AlphaFoldDB" id="A0A8T2MMV9"/>
<evidence type="ECO:0000313" key="4">
    <source>
        <dbReference type="Proteomes" id="UP000824540"/>
    </source>
</evidence>
<dbReference type="Proteomes" id="UP000824540">
    <property type="component" value="Unassembled WGS sequence"/>
</dbReference>
<proteinExistence type="predicted"/>
<organism evidence="3 4">
    <name type="scientific">Albula glossodonta</name>
    <name type="common">roundjaw bonefish</name>
    <dbReference type="NCBI Taxonomy" id="121402"/>
    <lineage>
        <taxon>Eukaryota</taxon>
        <taxon>Metazoa</taxon>
        <taxon>Chordata</taxon>
        <taxon>Craniata</taxon>
        <taxon>Vertebrata</taxon>
        <taxon>Euteleostomi</taxon>
        <taxon>Actinopterygii</taxon>
        <taxon>Neopterygii</taxon>
        <taxon>Teleostei</taxon>
        <taxon>Albuliformes</taxon>
        <taxon>Albulidae</taxon>
        <taxon>Albula</taxon>
    </lineage>
</organism>
<name>A0A8T2MMV9_9TELE</name>
<keyword evidence="2" id="KW-0472">Membrane</keyword>
<feature type="transmembrane region" description="Helical" evidence="2">
    <location>
        <begin position="78"/>
        <end position="96"/>
    </location>
</feature>
<gene>
    <name evidence="3" type="ORF">JZ751_029757</name>
</gene>
<evidence type="ECO:0000313" key="3">
    <source>
        <dbReference type="EMBL" id="KAG9329759.1"/>
    </source>
</evidence>
<sequence>MAIAVLKKVSVLILLQIFEHLMEPLFSSCPCNSYQGPFICLYFIVPAFSFTVLAISLKWGKNFLRDCKSRGCSWYKLFQFRVLIYPVVFWVVILLIDGRYLACGLYTKCNGTMTTVDMKDPEMVEKMAISKIFGYSLLLVTVLLLYGTYLLCENCCRSPEDRYEDMYRRKLEAQKEEYTKKYAKEFIDKRAQECDSRLQQELDRLLSAREELTSTGEGQSAPAGEEQSAPAGEGQSVPANTGQDGSTKVQTVEMQNLLPKGEPQPAAAATAAKPERGELDAKSVMKIINEVFSFQIKKD</sequence>
<feature type="compositionally biased region" description="Polar residues" evidence="1">
    <location>
        <begin position="237"/>
        <end position="254"/>
    </location>
</feature>
<feature type="transmembrane region" description="Helical" evidence="2">
    <location>
        <begin position="34"/>
        <end position="57"/>
    </location>
</feature>
<evidence type="ECO:0000256" key="1">
    <source>
        <dbReference type="SAM" id="MobiDB-lite"/>
    </source>
</evidence>